<name>A0A7W3ZEC8_9PSEU</name>
<accession>A0A7W3ZEC8</accession>
<protein>
    <submittedName>
        <fullName evidence="1">Uncharacterized protein</fullName>
    </submittedName>
</protein>
<organism evidence="1 2">
    <name type="scientific">Amycolatopsis dendrobii</name>
    <dbReference type="NCBI Taxonomy" id="2760662"/>
    <lineage>
        <taxon>Bacteria</taxon>
        <taxon>Bacillati</taxon>
        <taxon>Actinomycetota</taxon>
        <taxon>Actinomycetes</taxon>
        <taxon>Pseudonocardiales</taxon>
        <taxon>Pseudonocardiaceae</taxon>
        <taxon>Amycolatopsis</taxon>
    </lineage>
</organism>
<dbReference type="EMBL" id="JACGZW010000011">
    <property type="protein sequence ID" value="MBB1157769.1"/>
    <property type="molecule type" value="Genomic_DNA"/>
</dbReference>
<dbReference type="RefSeq" id="WP_182894695.1">
    <property type="nucleotide sequence ID" value="NZ_JACGZW010000011.1"/>
</dbReference>
<sequence>MVGEIQEGLALAARVLTVCASVTWVLTARAPAVCVPAACVLTARAPAVCVPAICVLTVCVLAAGDAPRRGFRLGRDGGGLPAGQAWLVTLSPGGFPVGRAFRCGPVAGNRVG</sequence>
<evidence type="ECO:0000313" key="2">
    <source>
        <dbReference type="Proteomes" id="UP000526734"/>
    </source>
</evidence>
<proteinExistence type="predicted"/>
<gene>
    <name evidence="1" type="ORF">H4281_31880</name>
</gene>
<reference evidence="1 2" key="1">
    <citation type="submission" date="2020-08" db="EMBL/GenBank/DDBJ databases">
        <title>Amycolatopsis sp. nov. DR6-1 isolated from Dendrobium heterocarpum.</title>
        <authorList>
            <person name="Tedsree N."/>
            <person name="Kuncharoen N."/>
            <person name="Likhitwitayawuid K."/>
            <person name="Tanasupawat S."/>
        </authorList>
    </citation>
    <scope>NUCLEOTIDE SEQUENCE [LARGE SCALE GENOMIC DNA]</scope>
    <source>
        <strain evidence="1 2">DR6-1</strain>
    </source>
</reference>
<dbReference type="Proteomes" id="UP000526734">
    <property type="component" value="Unassembled WGS sequence"/>
</dbReference>
<keyword evidence="2" id="KW-1185">Reference proteome</keyword>
<comment type="caution">
    <text evidence="1">The sequence shown here is derived from an EMBL/GenBank/DDBJ whole genome shotgun (WGS) entry which is preliminary data.</text>
</comment>
<evidence type="ECO:0000313" key="1">
    <source>
        <dbReference type="EMBL" id="MBB1157769.1"/>
    </source>
</evidence>
<dbReference type="AlphaFoldDB" id="A0A7W3ZEC8"/>